<evidence type="ECO:0000313" key="2">
    <source>
        <dbReference type="Proteomes" id="UP001300692"/>
    </source>
</evidence>
<dbReference type="Proteomes" id="UP001300692">
    <property type="component" value="Unassembled WGS sequence"/>
</dbReference>
<accession>A0ABT3CU82</accession>
<evidence type="ECO:0008006" key="3">
    <source>
        <dbReference type="Google" id="ProtNLM"/>
    </source>
</evidence>
<comment type="caution">
    <text evidence="1">The sequence shown here is derived from an EMBL/GenBank/DDBJ whole genome shotgun (WGS) entry which is preliminary data.</text>
</comment>
<keyword evidence="2" id="KW-1185">Reference proteome</keyword>
<gene>
    <name evidence="1" type="ORF">N7U62_10710</name>
</gene>
<proteinExistence type="predicted"/>
<organism evidence="1 2">
    <name type="scientific">Reichenbachiella ulvae</name>
    <dbReference type="NCBI Taxonomy" id="2980104"/>
    <lineage>
        <taxon>Bacteria</taxon>
        <taxon>Pseudomonadati</taxon>
        <taxon>Bacteroidota</taxon>
        <taxon>Cytophagia</taxon>
        <taxon>Cytophagales</taxon>
        <taxon>Reichenbachiellaceae</taxon>
        <taxon>Reichenbachiella</taxon>
    </lineage>
</organism>
<protein>
    <recommendedName>
        <fullName evidence="3">SanA protein</fullName>
    </recommendedName>
</protein>
<name>A0ABT3CU82_9BACT</name>
<dbReference type="RefSeq" id="WP_264137963.1">
    <property type="nucleotide sequence ID" value="NZ_JAOYOD010000001.1"/>
</dbReference>
<reference evidence="1 2" key="1">
    <citation type="submission" date="2022-10" db="EMBL/GenBank/DDBJ databases">
        <title>Comparative genomics and taxonomic characterization of three novel marine species of genus Reichenbachiella exhibiting antioxidant and polysaccharide degradation activities.</title>
        <authorList>
            <person name="Muhammad N."/>
            <person name="Lee Y.-J."/>
            <person name="Ko J."/>
            <person name="Kim S.-G."/>
        </authorList>
    </citation>
    <scope>NUCLEOTIDE SEQUENCE [LARGE SCALE GENOMIC DNA]</scope>
    <source>
        <strain evidence="1 2">ABR2-5</strain>
    </source>
</reference>
<dbReference type="EMBL" id="JAOYOD010000001">
    <property type="protein sequence ID" value="MCV9387136.1"/>
    <property type="molecule type" value="Genomic_DNA"/>
</dbReference>
<sequence length="69" mass="7793">MISQKFHNERAIFLAEQNGLSAVGFNARDLSSNYGRKTHLREYLARAKAVLDICLGVEPKFLGDKIEIK</sequence>
<evidence type="ECO:0000313" key="1">
    <source>
        <dbReference type="EMBL" id="MCV9387136.1"/>
    </source>
</evidence>